<evidence type="ECO:0000313" key="1">
    <source>
        <dbReference type="EMBL" id="CAG8671600.1"/>
    </source>
</evidence>
<dbReference type="EMBL" id="CAJVPM010028988">
    <property type="protein sequence ID" value="CAG8671600.1"/>
    <property type="molecule type" value="Genomic_DNA"/>
</dbReference>
<keyword evidence="2" id="KW-1185">Reference proteome</keyword>
<organism evidence="1 2">
    <name type="scientific">Scutellospora calospora</name>
    <dbReference type="NCBI Taxonomy" id="85575"/>
    <lineage>
        <taxon>Eukaryota</taxon>
        <taxon>Fungi</taxon>
        <taxon>Fungi incertae sedis</taxon>
        <taxon>Mucoromycota</taxon>
        <taxon>Glomeromycotina</taxon>
        <taxon>Glomeromycetes</taxon>
        <taxon>Diversisporales</taxon>
        <taxon>Gigasporaceae</taxon>
        <taxon>Scutellospora</taxon>
    </lineage>
</organism>
<accession>A0ACA9NWQ4</accession>
<name>A0ACA9NWQ4_9GLOM</name>
<proteinExistence type="predicted"/>
<feature type="non-terminal residue" evidence="1">
    <location>
        <position position="1"/>
    </location>
</feature>
<dbReference type="Proteomes" id="UP000789860">
    <property type="component" value="Unassembled WGS sequence"/>
</dbReference>
<feature type="non-terminal residue" evidence="1">
    <location>
        <position position="182"/>
    </location>
</feature>
<evidence type="ECO:0000313" key="2">
    <source>
        <dbReference type="Proteomes" id="UP000789860"/>
    </source>
</evidence>
<comment type="caution">
    <text evidence="1">The sequence shown here is derived from an EMBL/GenBank/DDBJ whole genome shotgun (WGS) entry which is preliminary data.</text>
</comment>
<gene>
    <name evidence="1" type="ORF">SCALOS_LOCUS9399</name>
</gene>
<protein>
    <submittedName>
        <fullName evidence="1">10730_t:CDS:1</fullName>
    </submittedName>
</protein>
<sequence>RQYFNPTATLLTPEAIEKIRDAYTKQIPNRKCIMCAIYKISSERYDDIVNDQIYPQLPKIEITSMNSSISTPQPEILPIHSLSNARNPEQVISLSKLVTKKTSRKKKVSQNEKLPSSNIDKTNSSVELSKGEDQSESKTINHSISSIPESDISSVNESETWDSFSSLDASSFLVLILVEESK</sequence>
<reference evidence="1" key="1">
    <citation type="submission" date="2021-06" db="EMBL/GenBank/DDBJ databases">
        <authorList>
            <person name="Kallberg Y."/>
            <person name="Tangrot J."/>
            <person name="Rosling A."/>
        </authorList>
    </citation>
    <scope>NUCLEOTIDE SEQUENCE</scope>
    <source>
        <strain evidence="1">AU212A</strain>
    </source>
</reference>